<evidence type="ECO:0000313" key="2">
    <source>
        <dbReference type="Proteomes" id="UP001159428"/>
    </source>
</evidence>
<name>A0AAU9WML1_9CNID</name>
<comment type="caution">
    <text evidence="1">The sequence shown here is derived from an EMBL/GenBank/DDBJ whole genome shotgun (WGS) entry which is preliminary data.</text>
</comment>
<gene>
    <name evidence="1" type="ORF">PMEA_00008225</name>
</gene>
<dbReference type="Proteomes" id="UP001159428">
    <property type="component" value="Unassembled WGS sequence"/>
</dbReference>
<evidence type="ECO:0000313" key="1">
    <source>
        <dbReference type="EMBL" id="CAH3119297.1"/>
    </source>
</evidence>
<reference evidence="1 2" key="1">
    <citation type="submission" date="2022-05" db="EMBL/GenBank/DDBJ databases">
        <authorList>
            <consortium name="Genoscope - CEA"/>
            <person name="William W."/>
        </authorList>
    </citation>
    <scope>NUCLEOTIDE SEQUENCE [LARGE SCALE GENOMIC DNA]</scope>
</reference>
<keyword evidence="2" id="KW-1185">Reference proteome</keyword>
<dbReference type="EMBL" id="CALNXJ010000017">
    <property type="protein sequence ID" value="CAH3119297.1"/>
    <property type="molecule type" value="Genomic_DNA"/>
</dbReference>
<dbReference type="AlphaFoldDB" id="A0AAU9WML1"/>
<proteinExistence type="predicted"/>
<sequence>MSQFKKRIHLFNCDNTYKLEPVEKLLEKCGIDVELVEKHYYGLPKMSEMVDRIPILAMDMAFFVVHAHECVLSINEDGAGFGYAKIYRALLKATSGNVIIVIGGDNKYKGEDEEEREVISRWAKRKVFSQFSEEYLDGRKSFIFSWNKQHREIHEQALRHHFDPNKIGLKFGYQLPLLVQETNPKSLPQATSTEFENLRTPKSPLHNDEVATALTAAREKLTDNHLTGVRTTKNRDGSRNIFLPSSGEIKDLAILSCNASPETMADLKEILEKNFCSLRLSEDPTFENLEPDKVEQFLMENLLRVCVLVIDASTLKDSSGKGKLEEYQRCFETALRRVVVKVIILVCSPKTTNLSPTQEGAVDQFMGRFKSYEEKVSIVELNKGKLSVNIDDLIKILRQLFEPNTQMNRPRGSQEPDIRANSLIVHTHQFGERTNLPAEETIVEKGPPNIPQLPSQSSVVYPSILVLRGIFHCGKLSDKFGDIHIRNLGIEIPSYIFDDISKKFSYTPEIGVRIIRHHNGSFEWTTDKNLIRFSLGKEVKLSQDEILVLKTRVRNGEVSFKEKDVQFLRGDVYLPPHIISRLQTISRGNLYGDLYVILDGFGKFRSVVKSGVLDRTTEFFAEKKEALNL</sequence>
<accession>A0AAU9WML1</accession>
<protein>
    <submittedName>
        <fullName evidence="1">Uncharacterized protein</fullName>
    </submittedName>
</protein>
<organism evidence="1 2">
    <name type="scientific">Pocillopora meandrina</name>
    <dbReference type="NCBI Taxonomy" id="46732"/>
    <lineage>
        <taxon>Eukaryota</taxon>
        <taxon>Metazoa</taxon>
        <taxon>Cnidaria</taxon>
        <taxon>Anthozoa</taxon>
        <taxon>Hexacorallia</taxon>
        <taxon>Scleractinia</taxon>
        <taxon>Astrocoeniina</taxon>
        <taxon>Pocilloporidae</taxon>
        <taxon>Pocillopora</taxon>
    </lineage>
</organism>